<dbReference type="InterPro" id="IPR008983">
    <property type="entry name" value="Tumour_necrosis_fac-like_dom"/>
</dbReference>
<evidence type="ECO:0000256" key="3">
    <source>
        <dbReference type="ARBA" id="ARBA00022729"/>
    </source>
</evidence>
<dbReference type="EMBL" id="UYJE01000887">
    <property type="protein sequence ID" value="VDH97316.1"/>
    <property type="molecule type" value="Genomic_DNA"/>
</dbReference>
<evidence type="ECO:0000313" key="7">
    <source>
        <dbReference type="EMBL" id="VDH97316.1"/>
    </source>
</evidence>
<dbReference type="SMART" id="SM00110">
    <property type="entry name" value="C1Q"/>
    <property type="match status" value="1"/>
</dbReference>
<keyword evidence="8" id="KW-1185">Reference proteome</keyword>
<evidence type="ECO:0000256" key="2">
    <source>
        <dbReference type="ARBA" id="ARBA00022525"/>
    </source>
</evidence>
<dbReference type="Pfam" id="PF00386">
    <property type="entry name" value="C1q"/>
    <property type="match status" value="1"/>
</dbReference>
<dbReference type="PRINTS" id="PR00007">
    <property type="entry name" value="COMPLEMNTC1Q"/>
</dbReference>
<proteinExistence type="predicted"/>
<dbReference type="SUPFAM" id="SSF49842">
    <property type="entry name" value="TNF-like"/>
    <property type="match status" value="1"/>
</dbReference>
<keyword evidence="2" id="KW-0964">Secreted</keyword>
<protein>
    <recommendedName>
        <fullName evidence="6">C1q domain-containing protein</fullName>
    </recommendedName>
</protein>
<organism evidence="7 8">
    <name type="scientific">Mytilus galloprovincialis</name>
    <name type="common">Mediterranean mussel</name>
    <dbReference type="NCBI Taxonomy" id="29158"/>
    <lineage>
        <taxon>Eukaryota</taxon>
        <taxon>Metazoa</taxon>
        <taxon>Spiralia</taxon>
        <taxon>Lophotrochozoa</taxon>
        <taxon>Mollusca</taxon>
        <taxon>Bivalvia</taxon>
        <taxon>Autobranchia</taxon>
        <taxon>Pteriomorphia</taxon>
        <taxon>Mytilida</taxon>
        <taxon>Mytiloidea</taxon>
        <taxon>Mytilidae</taxon>
        <taxon>Mytilinae</taxon>
        <taxon>Mytilus</taxon>
    </lineage>
</organism>
<dbReference type="GO" id="GO:0005576">
    <property type="term" value="C:extracellular region"/>
    <property type="evidence" value="ECO:0007669"/>
    <property type="project" value="UniProtKB-SubCell"/>
</dbReference>
<gene>
    <name evidence="7" type="ORF">MGAL_10B088310</name>
</gene>
<dbReference type="Proteomes" id="UP000596742">
    <property type="component" value="Unassembled WGS sequence"/>
</dbReference>
<dbReference type="PANTHER" id="PTHR22923:SF116">
    <property type="entry name" value="C1Q DOMAIN-CONTAINING PROTEIN"/>
    <property type="match status" value="1"/>
</dbReference>
<feature type="chain" id="PRO_5032425540" description="C1q domain-containing protein" evidence="5">
    <location>
        <begin position="21"/>
        <end position="271"/>
    </location>
</feature>
<dbReference type="AlphaFoldDB" id="A0A8B6BXF0"/>
<dbReference type="InterPro" id="IPR050822">
    <property type="entry name" value="Cerebellin_Synaptic_Org"/>
</dbReference>
<evidence type="ECO:0000256" key="4">
    <source>
        <dbReference type="SAM" id="Coils"/>
    </source>
</evidence>
<keyword evidence="3 5" id="KW-0732">Signal</keyword>
<dbReference type="PANTHER" id="PTHR22923">
    <property type="entry name" value="CEREBELLIN-RELATED"/>
    <property type="match status" value="1"/>
</dbReference>
<dbReference type="Gene3D" id="2.60.120.40">
    <property type="match status" value="1"/>
</dbReference>
<comment type="subcellular location">
    <subcellularLocation>
        <location evidence="1">Secreted</location>
    </subcellularLocation>
</comment>
<reference evidence="7" key="1">
    <citation type="submission" date="2018-11" db="EMBL/GenBank/DDBJ databases">
        <authorList>
            <person name="Alioto T."/>
            <person name="Alioto T."/>
        </authorList>
    </citation>
    <scope>NUCLEOTIDE SEQUENCE</scope>
</reference>
<dbReference type="OrthoDB" id="10070467at2759"/>
<dbReference type="PROSITE" id="PS50871">
    <property type="entry name" value="C1Q"/>
    <property type="match status" value="1"/>
</dbReference>
<keyword evidence="4" id="KW-0175">Coiled coil</keyword>
<evidence type="ECO:0000313" key="8">
    <source>
        <dbReference type="Proteomes" id="UP000596742"/>
    </source>
</evidence>
<comment type="caution">
    <text evidence="7">The sequence shown here is derived from an EMBL/GenBank/DDBJ whole genome shotgun (WGS) entry which is preliminary data.</text>
</comment>
<accession>A0A8B6BXF0</accession>
<feature type="domain" description="C1q" evidence="6">
    <location>
        <begin position="133"/>
        <end position="271"/>
    </location>
</feature>
<name>A0A8B6BXF0_MYTGA</name>
<evidence type="ECO:0000259" key="6">
    <source>
        <dbReference type="PROSITE" id="PS50871"/>
    </source>
</evidence>
<evidence type="ECO:0000256" key="1">
    <source>
        <dbReference type="ARBA" id="ARBA00004613"/>
    </source>
</evidence>
<feature type="coiled-coil region" evidence="4">
    <location>
        <begin position="45"/>
        <end position="72"/>
    </location>
</feature>
<sequence length="271" mass="29605">MAVIVLCLMFAPVFVTYVFGNSENIDINSKILLIEKTIEAQGIEIAGLKGTVKNQQIEINRLNEMVTNLHEMNHIGAFQTNEINLESKNGSEEDLHSINSPDDATGYIGIDDNHDNTNKESRERRLLTANVPVQPSSVAFYAKLSTSEQNIGMHHPIVFDHVTLNVGNGYNKHSGAFTAPKSGIYVFTSLLFPSRGGNMAVNIFKNSEAIAQIFTEAGTDTFSGTTPVAVIDMNVGDIVFVRTSSIFQPHGDVNSNVNQKSSFAGWKIADL</sequence>
<dbReference type="InterPro" id="IPR001073">
    <property type="entry name" value="C1q_dom"/>
</dbReference>
<feature type="signal peptide" evidence="5">
    <location>
        <begin position="1"/>
        <end position="20"/>
    </location>
</feature>
<evidence type="ECO:0000256" key="5">
    <source>
        <dbReference type="SAM" id="SignalP"/>
    </source>
</evidence>